<dbReference type="EMBL" id="FOSQ01000003">
    <property type="protein sequence ID" value="SFK53285.1"/>
    <property type="molecule type" value="Genomic_DNA"/>
</dbReference>
<name>A0A1I4AA69_9PROT</name>
<dbReference type="STRING" id="1123062.SAMN02745775_103272"/>
<sequence>MTIDGTLRLLRGAALALAAWFGGMAALALVVNPPGAIAFGPSAALARAVGATDAALLESGTGFVLLRDEAPGLPGRLYANGAWFVWPALPKGCLRP</sequence>
<protein>
    <submittedName>
        <fullName evidence="1">Uncharacterized protein</fullName>
    </submittedName>
</protein>
<dbReference type="RefSeq" id="WP_092959509.1">
    <property type="nucleotide sequence ID" value="NZ_FOSQ01000003.1"/>
</dbReference>
<reference evidence="1 2" key="1">
    <citation type="submission" date="2016-10" db="EMBL/GenBank/DDBJ databases">
        <authorList>
            <person name="de Groot N.N."/>
        </authorList>
    </citation>
    <scope>NUCLEOTIDE SEQUENCE [LARGE SCALE GENOMIC DNA]</scope>
    <source>
        <strain evidence="1 2">DSM 19981</strain>
    </source>
</reference>
<organism evidence="1 2">
    <name type="scientific">Falsiroseomonas stagni DSM 19981</name>
    <dbReference type="NCBI Taxonomy" id="1123062"/>
    <lineage>
        <taxon>Bacteria</taxon>
        <taxon>Pseudomonadati</taxon>
        <taxon>Pseudomonadota</taxon>
        <taxon>Alphaproteobacteria</taxon>
        <taxon>Acetobacterales</taxon>
        <taxon>Roseomonadaceae</taxon>
        <taxon>Falsiroseomonas</taxon>
    </lineage>
</organism>
<evidence type="ECO:0000313" key="2">
    <source>
        <dbReference type="Proteomes" id="UP000199473"/>
    </source>
</evidence>
<proteinExistence type="predicted"/>
<evidence type="ECO:0000313" key="1">
    <source>
        <dbReference type="EMBL" id="SFK53285.1"/>
    </source>
</evidence>
<dbReference type="Proteomes" id="UP000199473">
    <property type="component" value="Unassembled WGS sequence"/>
</dbReference>
<dbReference type="AlphaFoldDB" id="A0A1I4AA69"/>
<accession>A0A1I4AA69</accession>
<keyword evidence="2" id="KW-1185">Reference proteome</keyword>
<dbReference type="OrthoDB" id="8237354at2"/>
<gene>
    <name evidence="1" type="ORF">SAMN02745775_103272</name>
</gene>